<dbReference type="RefSeq" id="WP_169250580.1">
    <property type="nucleotide sequence ID" value="NZ_SPMZ01000085.1"/>
</dbReference>
<name>A0ABX1TRH2_9GAMM</name>
<reference evidence="2 3" key="1">
    <citation type="submission" date="2019-03" db="EMBL/GenBank/DDBJ databases">
        <title>Metabolic reconstructions from genomes of highly enriched 'Candidatus Accumulibacter' and 'Candidatus Competibacter' bioreactor populations.</title>
        <authorList>
            <person name="Annavajhala M.K."/>
            <person name="Welles L."/>
            <person name="Abbas B."/>
            <person name="Sorokin D."/>
            <person name="Park H."/>
            <person name="Van Loosdrecht M."/>
            <person name="Chandran K."/>
        </authorList>
    </citation>
    <scope>NUCLEOTIDE SEQUENCE [LARGE SCALE GENOMIC DNA]</scope>
    <source>
        <strain evidence="2 3">SBR_G</strain>
    </source>
</reference>
<protein>
    <submittedName>
        <fullName evidence="2">DUF3991 domain-containing protein</fullName>
    </submittedName>
</protein>
<organism evidence="2 3">
    <name type="scientific">Candidatus Competibacter phosphatis</name>
    <dbReference type="NCBI Taxonomy" id="221280"/>
    <lineage>
        <taxon>Bacteria</taxon>
        <taxon>Pseudomonadati</taxon>
        <taxon>Pseudomonadota</taxon>
        <taxon>Gammaproteobacteria</taxon>
        <taxon>Candidatus Competibacteraceae</taxon>
        <taxon>Candidatus Competibacter</taxon>
    </lineage>
</organism>
<proteinExistence type="predicted"/>
<feature type="domain" description="DUF3991" evidence="1">
    <location>
        <begin position="132"/>
        <end position="196"/>
    </location>
</feature>
<evidence type="ECO:0000313" key="3">
    <source>
        <dbReference type="Proteomes" id="UP000760480"/>
    </source>
</evidence>
<dbReference type="Gene3D" id="3.40.1360.10">
    <property type="match status" value="1"/>
</dbReference>
<gene>
    <name evidence="2" type="ORF">E4P82_20165</name>
</gene>
<keyword evidence="3" id="KW-1185">Reference proteome</keyword>
<dbReference type="Pfam" id="PF13154">
    <property type="entry name" value="DUF3991"/>
    <property type="match status" value="1"/>
</dbReference>
<comment type="caution">
    <text evidence="2">The sequence shown here is derived from an EMBL/GenBank/DDBJ whole genome shotgun (WGS) entry which is preliminary data.</text>
</comment>
<dbReference type="EMBL" id="SPMZ01000085">
    <property type="protein sequence ID" value="NMQ21309.1"/>
    <property type="molecule type" value="Genomic_DNA"/>
</dbReference>
<accession>A0ABX1TRH2</accession>
<evidence type="ECO:0000313" key="2">
    <source>
        <dbReference type="EMBL" id="NMQ21309.1"/>
    </source>
</evidence>
<dbReference type="Pfam" id="PF13155">
    <property type="entry name" value="Toprim_2"/>
    <property type="match status" value="1"/>
</dbReference>
<dbReference type="Proteomes" id="UP000760480">
    <property type="component" value="Unassembled WGS sequence"/>
</dbReference>
<dbReference type="InterPro" id="IPR025054">
    <property type="entry name" value="DUF3991"/>
</dbReference>
<sequence>MDELESFKITINLSEYAAGQGYELDRKESSRNCATMRHPDGDKIIISRGMDGHWIYFSVRDDADHGTIIDFVQKRRAVSLGEVRRTLRAWTGPGERPRLSTQLYAPEIERTSKDRARVQADFARMQAVTSHPYLERERHLSAAVQADPRFAGKIYIDRHGNAVFPHHDRDGLCGFELRNSRFKGFAKGGQKGLWYSAFFPDDQNLVITESAIESLSYHALHSAEGTRYFSIAGEMNPTQRQLLEAAFLKLPPGASILMATNNDAGGRHLAGEIKDIAVATGRADLTLIDRHPVREGTDWNEVLKTQAGASSSGTPTFRPV</sequence>
<evidence type="ECO:0000259" key="1">
    <source>
        <dbReference type="Pfam" id="PF13154"/>
    </source>
</evidence>